<comment type="caution">
    <text evidence="8">The sequence shown here is derived from an EMBL/GenBank/DDBJ whole genome shotgun (WGS) entry which is preliminary data.</text>
</comment>
<keyword evidence="4 7" id="KW-0573">Peptidoglycan synthesis</keyword>
<dbReference type="InterPro" id="IPR033134">
    <property type="entry name" value="Asp/Glu_racemase_AS_2"/>
</dbReference>
<comment type="function">
    <text evidence="7">Provides the (R)-glutamate required for cell wall biosynthesis.</text>
</comment>
<dbReference type="NCBIfam" id="TIGR00067">
    <property type="entry name" value="glut_race"/>
    <property type="match status" value="1"/>
</dbReference>
<evidence type="ECO:0000256" key="2">
    <source>
        <dbReference type="ARBA" id="ARBA00013090"/>
    </source>
</evidence>
<name>A0ABV8X1T5_9LACT</name>
<comment type="similarity">
    <text evidence="7">Belongs to the aspartate/glutamate racemases family.</text>
</comment>
<dbReference type="EMBL" id="JBHSEC010000005">
    <property type="protein sequence ID" value="MFC4409862.1"/>
    <property type="molecule type" value="Genomic_DNA"/>
</dbReference>
<feature type="binding site" evidence="7">
    <location>
        <begin position="41"/>
        <end position="42"/>
    </location>
    <ligand>
        <name>substrate</name>
    </ligand>
</feature>
<dbReference type="PANTHER" id="PTHR21198">
    <property type="entry name" value="GLUTAMATE RACEMASE"/>
    <property type="match status" value="1"/>
</dbReference>
<dbReference type="GO" id="GO:0008881">
    <property type="term" value="F:glutamate racemase activity"/>
    <property type="evidence" value="ECO:0007669"/>
    <property type="project" value="UniProtKB-EC"/>
</dbReference>
<feature type="active site" description="Proton donor/acceptor" evidence="7">
    <location>
        <position position="183"/>
    </location>
</feature>
<dbReference type="InterPro" id="IPR015942">
    <property type="entry name" value="Asp/Glu/hydantoin_racemase"/>
</dbReference>
<dbReference type="NCBIfam" id="NF002035">
    <property type="entry name" value="PRK00865.1-3"/>
    <property type="match status" value="1"/>
</dbReference>
<dbReference type="EC" id="5.1.1.3" evidence="2 7"/>
<feature type="active site" description="Proton donor/acceptor" evidence="7">
    <location>
        <position position="72"/>
    </location>
</feature>
<accession>A0ABV8X1T5</accession>
<evidence type="ECO:0000256" key="6">
    <source>
        <dbReference type="ARBA" id="ARBA00023316"/>
    </source>
</evidence>
<feature type="binding site" evidence="7">
    <location>
        <begin position="9"/>
        <end position="10"/>
    </location>
    <ligand>
        <name>substrate</name>
    </ligand>
</feature>
<dbReference type="Proteomes" id="UP001595817">
    <property type="component" value="Unassembled WGS sequence"/>
</dbReference>
<evidence type="ECO:0000256" key="4">
    <source>
        <dbReference type="ARBA" id="ARBA00022984"/>
    </source>
</evidence>
<dbReference type="HAMAP" id="MF_00258">
    <property type="entry name" value="Glu_racemase"/>
    <property type="match status" value="1"/>
</dbReference>
<feature type="binding site" evidence="7">
    <location>
        <begin position="184"/>
        <end position="185"/>
    </location>
    <ligand>
        <name>substrate</name>
    </ligand>
</feature>
<evidence type="ECO:0000256" key="1">
    <source>
        <dbReference type="ARBA" id="ARBA00001602"/>
    </source>
</evidence>
<keyword evidence="9" id="KW-1185">Reference proteome</keyword>
<keyword evidence="3 7" id="KW-0133">Cell shape</keyword>
<comment type="catalytic activity">
    <reaction evidence="1 7">
        <text>L-glutamate = D-glutamate</text>
        <dbReference type="Rhea" id="RHEA:12813"/>
        <dbReference type="ChEBI" id="CHEBI:29985"/>
        <dbReference type="ChEBI" id="CHEBI:29986"/>
        <dbReference type="EC" id="5.1.1.3"/>
    </reaction>
</comment>
<evidence type="ECO:0000256" key="5">
    <source>
        <dbReference type="ARBA" id="ARBA00023235"/>
    </source>
</evidence>
<dbReference type="PROSITE" id="PS00924">
    <property type="entry name" value="ASP_GLU_RACEMASE_2"/>
    <property type="match status" value="1"/>
</dbReference>
<dbReference type="InterPro" id="IPR018187">
    <property type="entry name" value="Asp/Glu_racemase_AS_1"/>
</dbReference>
<dbReference type="InterPro" id="IPR001920">
    <property type="entry name" value="Asp/Glu_race"/>
</dbReference>
<reference evidence="9" key="1">
    <citation type="journal article" date="2019" name="Int. J. Syst. Evol. Microbiol.">
        <title>The Global Catalogue of Microorganisms (GCM) 10K type strain sequencing project: providing services to taxonomists for standard genome sequencing and annotation.</title>
        <authorList>
            <consortium name="The Broad Institute Genomics Platform"/>
            <consortium name="The Broad Institute Genome Sequencing Center for Infectious Disease"/>
            <person name="Wu L."/>
            <person name="Ma J."/>
        </authorList>
    </citation>
    <scope>NUCLEOTIDE SEQUENCE [LARGE SCALE GENOMIC DNA]</scope>
    <source>
        <strain evidence="9">CCUG 59778</strain>
    </source>
</reference>
<evidence type="ECO:0000256" key="7">
    <source>
        <dbReference type="HAMAP-Rule" id="MF_00258"/>
    </source>
</evidence>
<keyword evidence="6 7" id="KW-0961">Cell wall biogenesis/degradation</keyword>
<sequence>MDAPIGVIDSGVGGLTVVKEMLKVLPKEKIIYIGDTARCPYGPRPAAEVIKFTFDMAEALKKQHIKLLVVACNTATAVALDLLQEKMPFPVIGVIFPGARAAIKATKTHDIAVLGTVGTIKSGAYEKAILALSSSASIVPLACPKFVPVVESGEYEGPIAKKVVEETLLPLKEKKFDTIILGCTHYPLLSGFIKETVGSEVEVLSSGEETVKDIQDLLDYHGMRSTEKRSVKPVFYTSGSASLFKKIVSRWLSLEDADVRTISFT</sequence>
<dbReference type="RefSeq" id="WP_378153065.1">
    <property type="nucleotide sequence ID" value="NZ_JBHSEC010000005.1"/>
</dbReference>
<gene>
    <name evidence="8" type="primary">racE</name>
    <name evidence="7" type="synonym">murI</name>
    <name evidence="8" type="ORF">ACFOZY_05345</name>
</gene>
<dbReference type="SUPFAM" id="SSF53681">
    <property type="entry name" value="Aspartate/glutamate racemase"/>
    <property type="match status" value="2"/>
</dbReference>
<protein>
    <recommendedName>
        <fullName evidence="2 7">Glutamate racemase</fullName>
        <ecNumber evidence="2 7">5.1.1.3</ecNumber>
    </recommendedName>
</protein>
<organism evidence="8 9">
    <name type="scientific">Chungangia koreensis</name>
    <dbReference type="NCBI Taxonomy" id="752657"/>
    <lineage>
        <taxon>Bacteria</taxon>
        <taxon>Bacillati</taxon>
        <taxon>Bacillota</taxon>
        <taxon>Bacilli</taxon>
        <taxon>Lactobacillales</taxon>
        <taxon>Chungangia</taxon>
    </lineage>
</organism>
<evidence type="ECO:0000313" key="8">
    <source>
        <dbReference type="EMBL" id="MFC4409862.1"/>
    </source>
</evidence>
<proteinExistence type="inferred from homology"/>
<dbReference type="PANTHER" id="PTHR21198:SF2">
    <property type="entry name" value="GLUTAMATE RACEMASE"/>
    <property type="match status" value="1"/>
</dbReference>
<dbReference type="InterPro" id="IPR004391">
    <property type="entry name" value="Glu_race"/>
</dbReference>
<keyword evidence="5 7" id="KW-0413">Isomerase</keyword>
<feature type="binding site" evidence="7">
    <location>
        <begin position="73"/>
        <end position="74"/>
    </location>
    <ligand>
        <name>substrate</name>
    </ligand>
</feature>
<dbReference type="Pfam" id="PF01177">
    <property type="entry name" value="Asp_Glu_race"/>
    <property type="match status" value="1"/>
</dbReference>
<dbReference type="PROSITE" id="PS00923">
    <property type="entry name" value="ASP_GLU_RACEMASE_1"/>
    <property type="match status" value="1"/>
</dbReference>
<dbReference type="Gene3D" id="3.40.50.1860">
    <property type="match status" value="2"/>
</dbReference>
<comment type="pathway">
    <text evidence="7">Cell wall biogenesis; peptidoglycan biosynthesis.</text>
</comment>
<evidence type="ECO:0000256" key="3">
    <source>
        <dbReference type="ARBA" id="ARBA00022960"/>
    </source>
</evidence>
<evidence type="ECO:0000313" key="9">
    <source>
        <dbReference type="Proteomes" id="UP001595817"/>
    </source>
</evidence>